<sequence>MTLSQVLATDVDQAVAAASAFYAQHILPFVRRRSPKAIIAAAVATVFSYQIYRKMRIPRNLQHIPSVSYWRYMRSILSGEGIDVRAREIVLPVLLNSPSGLYLRPKSLGWTVAVADPVAMKALFFRRDDFPKSQGFVQRQEALAAKYIGVGNIVTSNGDVWKKHRVIANPAFHRSMPVKLFGKLCEKMMIRFEKEGQGLENVDAPKLLQRFTLDVIGLAAFGYDFEALDSPVNHKVQTYNAINQGTRDPLYFFLPFLEKNFLWALPKRRELHRKMDDMNAIFYNIIEHKRLTLASTKDKTEDAEKDLLTLMLEANEEAKDAKHRLSDSELRDDLAVFFLAGHDTTANALSFALYYLAVNHVSDFTYGALHVQEKARNEILEILGDGDDIVYPTAAQCSEMKYIYMIMKETLRLNPPVQNSTLRIVHEDTQLEGTFIPKGSTLSADIYMMHHNPKLWKDTEKFTPERFEAGGENDAKTGIGLAWVPFGNGARQCIGMNFSFAEQKVALAMLLRQYNWTLPEDSINKDRVILDGGMFFSTPKDLRLKFSKRF</sequence>
<comment type="cofactor">
    <cofactor evidence="7">
        <name>heme</name>
        <dbReference type="ChEBI" id="CHEBI:30413"/>
    </cofactor>
</comment>
<dbReference type="PANTHER" id="PTHR24291:SF50">
    <property type="entry name" value="BIFUNCTIONAL ALBAFLAVENONE MONOOXYGENASE_TERPENE SYNTHASE"/>
    <property type="match status" value="1"/>
</dbReference>
<proteinExistence type="inferred from homology"/>
<dbReference type="GO" id="GO:0004497">
    <property type="term" value="F:monooxygenase activity"/>
    <property type="evidence" value="ECO:0007669"/>
    <property type="project" value="UniProtKB-KW"/>
</dbReference>
<protein>
    <recommendedName>
        <fullName evidence="11">Cytochrome P450</fullName>
    </recommendedName>
</protein>
<evidence type="ECO:0000256" key="7">
    <source>
        <dbReference type="PIRSR" id="PIRSR602401-1"/>
    </source>
</evidence>
<dbReference type="InterPro" id="IPR001128">
    <property type="entry name" value="Cyt_P450"/>
</dbReference>
<dbReference type="GO" id="GO:0016705">
    <property type="term" value="F:oxidoreductase activity, acting on paired donors, with incorporation or reduction of molecular oxygen"/>
    <property type="evidence" value="ECO:0007669"/>
    <property type="project" value="InterPro"/>
</dbReference>
<dbReference type="SUPFAM" id="SSF48264">
    <property type="entry name" value="Cytochrome P450"/>
    <property type="match status" value="1"/>
</dbReference>
<keyword evidence="3 7" id="KW-0479">Metal-binding</keyword>
<keyword evidence="2 7" id="KW-0349">Heme</keyword>
<reference evidence="9" key="1">
    <citation type="submission" date="2020-12" db="EMBL/GenBank/DDBJ databases">
        <title>Metabolic potential, ecology and presence of endohyphal bacteria is reflected in genomic diversity of Mucoromycotina.</title>
        <authorList>
            <person name="Muszewska A."/>
            <person name="Okrasinska A."/>
            <person name="Steczkiewicz K."/>
            <person name="Drgas O."/>
            <person name="Orlowska M."/>
            <person name="Perlinska-Lenart U."/>
            <person name="Aleksandrzak-Piekarczyk T."/>
            <person name="Szatraj K."/>
            <person name="Zielenkiewicz U."/>
            <person name="Pilsyk S."/>
            <person name="Malc E."/>
            <person name="Mieczkowski P."/>
            <person name="Kruszewska J.S."/>
            <person name="Biernat P."/>
            <person name="Pawlowska J."/>
        </authorList>
    </citation>
    <scope>NUCLEOTIDE SEQUENCE</scope>
    <source>
        <strain evidence="9">WA0000051536</strain>
    </source>
</reference>
<evidence type="ECO:0000256" key="4">
    <source>
        <dbReference type="ARBA" id="ARBA00023002"/>
    </source>
</evidence>
<keyword evidence="10" id="KW-1185">Reference proteome</keyword>
<dbReference type="AlphaFoldDB" id="A0A8H7Q841"/>
<keyword evidence="5 7" id="KW-0408">Iron</keyword>
<evidence type="ECO:0000256" key="8">
    <source>
        <dbReference type="RuleBase" id="RU000461"/>
    </source>
</evidence>
<dbReference type="EMBL" id="JAEPRA010000003">
    <property type="protein sequence ID" value="KAG2187285.1"/>
    <property type="molecule type" value="Genomic_DNA"/>
</dbReference>
<evidence type="ECO:0000256" key="3">
    <source>
        <dbReference type="ARBA" id="ARBA00022723"/>
    </source>
</evidence>
<dbReference type="GO" id="GO:0005506">
    <property type="term" value="F:iron ion binding"/>
    <property type="evidence" value="ECO:0007669"/>
    <property type="project" value="InterPro"/>
</dbReference>
<evidence type="ECO:0000256" key="1">
    <source>
        <dbReference type="ARBA" id="ARBA00010617"/>
    </source>
</evidence>
<evidence type="ECO:0000256" key="5">
    <source>
        <dbReference type="ARBA" id="ARBA00023004"/>
    </source>
</evidence>
<accession>A0A8H7Q841</accession>
<feature type="binding site" description="axial binding residue" evidence="7">
    <location>
        <position position="493"/>
    </location>
    <ligand>
        <name>heme</name>
        <dbReference type="ChEBI" id="CHEBI:30413"/>
    </ligand>
    <ligandPart>
        <name>Fe</name>
        <dbReference type="ChEBI" id="CHEBI:18248"/>
    </ligandPart>
</feature>
<evidence type="ECO:0008006" key="11">
    <source>
        <dbReference type="Google" id="ProtNLM"/>
    </source>
</evidence>
<evidence type="ECO:0000256" key="2">
    <source>
        <dbReference type="ARBA" id="ARBA00022617"/>
    </source>
</evidence>
<keyword evidence="6 8" id="KW-0503">Monooxygenase</keyword>
<evidence type="ECO:0000313" key="9">
    <source>
        <dbReference type="EMBL" id="KAG2187285.1"/>
    </source>
</evidence>
<dbReference type="Pfam" id="PF00067">
    <property type="entry name" value="p450"/>
    <property type="match status" value="1"/>
</dbReference>
<dbReference type="GO" id="GO:0020037">
    <property type="term" value="F:heme binding"/>
    <property type="evidence" value="ECO:0007669"/>
    <property type="project" value="InterPro"/>
</dbReference>
<comment type="caution">
    <text evidence="9">The sequence shown here is derived from an EMBL/GenBank/DDBJ whole genome shotgun (WGS) entry which is preliminary data.</text>
</comment>
<dbReference type="PROSITE" id="PS00086">
    <property type="entry name" value="CYTOCHROME_P450"/>
    <property type="match status" value="1"/>
</dbReference>
<dbReference type="Proteomes" id="UP000612746">
    <property type="component" value="Unassembled WGS sequence"/>
</dbReference>
<dbReference type="InterPro" id="IPR036396">
    <property type="entry name" value="Cyt_P450_sf"/>
</dbReference>
<comment type="similarity">
    <text evidence="1 8">Belongs to the cytochrome P450 family.</text>
</comment>
<gene>
    <name evidence="9" type="ORF">INT44_004970</name>
</gene>
<dbReference type="InterPro" id="IPR050196">
    <property type="entry name" value="Cytochrome_P450_Monoox"/>
</dbReference>
<dbReference type="PRINTS" id="PR00463">
    <property type="entry name" value="EP450I"/>
</dbReference>
<dbReference type="InterPro" id="IPR017972">
    <property type="entry name" value="Cyt_P450_CS"/>
</dbReference>
<organism evidence="9 10">
    <name type="scientific">Umbelopsis vinacea</name>
    <dbReference type="NCBI Taxonomy" id="44442"/>
    <lineage>
        <taxon>Eukaryota</taxon>
        <taxon>Fungi</taxon>
        <taxon>Fungi incertae sedis</taxon>
        <taxon>Mucoromycota</taxon>
        <taxon>Mucoromycotina</taxon>
        <taxon>Umbelopsidomycetes</taxon>
        <taxon>Umbelopsidales</taxon>
        <taxon>Umbelopsidaceae</taxon>
        <taxon>Umbelopsis</taxon>
    </lineage>
</organism>
<dbReference type="PRINTS" id="PR00385">
    <property type="entry name" value="P450"/>
</dbReference>
<name>A0A8H7Q841_9FUNG</name>
<dbReference type="OrthoDB" id="1470350at2759"/>
<dbReference type="PANTHER" id="PTHR24291">
    <property type="entry name" value="CYTOCHROME P450 FAMILY 4"/>
    <property type="match status" value="1"/>
</dbReference>
<evidence type="ECO:0000313" key="10">
    <source>
        <dbReference type="Proteomes" id="UP000612746"/>
    </source>
</evidence>
<dbReference type="Gene3D" id="1.10.630.10">
    <property type="entry name" value="Cytochrome P450"/>
    <property type="match status" value="1"/>
</dbReference>
<dbReference type="InterPro" id="IPR002401">
    <property type="entry name" value="Cyt_P450_E_grp-I"/>
</dbReference>
<evidence type="ECO:0000256" key="6">
    <source>
        <dbReference type="ARBA" id="ARBA00023033"/>
    </source>
</evidence>
<keyword evidence="4 8" id="KW-0560">Oxidoreductase</keyword>